<feature type="transmembrane region" description="Helical" evidence="2">
    <location>
        <begin position="45"/>
        <end position="63"/>
    </location>
</feature>
<organism evidence="3">
    <name type="scientific">viral metagenome</name>
    <dbReference type="NCBI Taxonomy" id="1070528"/>
    <lineage>
        <taxon>unclassified sequences</taxon>
        <taxon>metagenomes</taxon>
        <taxon>organismal metagenomes</taxon>
    </lineage>
</organism>
<keyword evidence="2" id="KW-0812">Transmembrane</keyword>
<name>A0A6C0K9W6_9ZZZZ</name>
<reference evidence="3" key="1">
    <citation type="journal article" date="2020" name="Nature">
        <title>Giant virus diversity and host interactions through global metagenomics.</title>
        <authorList>
            <person name="Schulz F."/>
            <person name="Roux S."/>
            <person name="Paez-Espino D."/>
            <person name="Jungbluth S."/>
            <person name="Walsh D.A."/>
            <person name="Denef V.J."/>
            <person name="McMahon K.D."/>
            <person name="Konstantinidis K.T."/>
            <person name="Eloe-Fadrosh E.A."/>
            <person name="Kyrpides N.C."/>
            <person name="Woyke T."/>
        </authorList>
    </citation>
    <scope>NUCLEOTIDE SEQUENCE</scope>
    <source>
        <strain evidence="3">GVMAG-S-1101178-73</strain>
    </source>
</reference>
<keyword evidence="2" id="KW-0472">Membrane</keyword>
<accession>A0A6C0K9W6</accession>
<feature type="region of interest" description="Disordered" evidence="1">
    <location>
        <begin position="99"/>
        <end position="141"/>
    </location>
</feature>
<evidence type="ECO:0000313" key="3">
    <source>
        <dbReference type="EMBL" id="QHU13610.1"/>
    </source>
</evidence>
<sequence>MYILLYSIVISAFVLGAYQYIDSLNRDANAEPYDITKDLFTINNVAIYMAIVSSVFFVLHMAFNDDADVFSSLGIFDNDKDGSGSNNQLEIKKTNINPNILRNTTDPMKMGFEPYNSGGSKSDTGSDASSVSSSGCSTDSD</sequence>
<protein>
    <submittedName>
        <fullName evidence="3">Uncharacterized protein</fullName>
    </submittedName>
</protein>
<dbReference type="AlphaFoldDB" id="A0A6C0K9W6"/>
<evidence type="ECO:0000256" key="2">
    <source>
        <dbReference type="SAM" id="Phobius"/>
    </source>
</evidence>
<evidence type="ECO:0000256" key="1">
    <source>
        <dbReference type="SAM" id="MobiDB-lite"/>
    </source>
</evidence>
<proteinExistence type="predicted"/>
<dbReference type="EMBL" id="MN740822">
    <property type="protein sequence ID" value="QHU13610.1"/>
    <property type="molecule type" value="Genomic_DNA"/>
</dbReference>
<keyword evidence="2" id="KW-1133">Transmembrane helix</keyword>
<feature type="compositionally biased region" description="Low complexity" evidence="1">
    <location>
        <begin position="117"/>
        <end position="141"/>
    </location>
</feature>